<evidence type="ECO:0000256" key="2">
    <source>
        <dbReference type="ARBA" id="ARBA00022679"/>
    </source>
</evidence>
<dbReference type="GO" id="GO:0016757">
    <property type="term" value="F:glycosyltransferase activity"/>
    <property type="evidence" value="ECO:0007669"/>
    <property type="project" value="UniProtKB-KW"/>
</dbReference>
<evidence type="ECO:0000259" key="4">
    <source>
        <dbReference type="Pfam" id="PF00534"/>
    </source>
</evidence>
<feature type="domain" description="Glycosyl transferase family 1" evidence="4">
    <location>
        <begin position="180"/>
        <end position="332"/>
    </location>
</feature>
<dbReference type="EMBL" id="FNVR01000001">
    <property type="protein sequence ID" value="SEF41559.1"/>
    <property type="molecule type" value="Genomic_DNA"/>
</dbReference>
<dbReference type="OrthoDB" id="7560678at2"/>
<keyword evidence="1" id="KW-0328">Glycosyltransferase</keyword>
<keyword evidence="3" id="KW-0812">Transmembrane</keyword>
<feature type="transmembrane region" description="Helical" evidence="3">
    <location>
        <begin position="66"/>
        <end position="87"/>
    </location>
</feature>
<proteinExistence type="predicted"/>
<evidence type="ECO:0000256" key="1">
    <source>
        <dbReference type="ARBA" id="ARBA00022676"/>
    </source>
</evidence>
<dbReference type="CDD" id="cd03801">
    <property type="entry name" value="GT4_PimA-like"/>
    <property type="match status" value="1"/>
</dbReference>
<name>A0A1H5RT82_9BACT</name>
<dbReference type="InterPro" id="IPR001296">
    <property type="entry name" value="Glyco_trans_1"/>
</dbReference>
<dbReference type="PANTHER" id="PTHR12526">
    <property type="entry name" value="GLYCOSYLTRANSFERASE"/>
    <property type="match status" value="1"/>
</dbReference>
<accession>A0A1H5RT82</accession>
<dbReference type="Gene3D" id="3.40.50.2000">
    <property type="entry name" value="Glycogen Phosphorylase B"/>
    <property type="match status" value="2"/>
</dbReference>
<dbReference type="AlphaFoldDB" id="A0A1H5RT82"/>
<dbReference type="PANTHER" id="PTHR12526:SF510">
    <property type="entry name" value="D-INOSITOL 3-PHOSPHATE GLYCOSYLTRANSFERASE"/>
    <property type="match status" value="1"/>
</dbReference>
<protein>
    <submittedName>
        <fullName evidence="5">Glycosyltransferase involved in cell wall bisynthesis</fullName>
    </submittedName>
</protein>
<gene>
    <name evidence="5" type="ORF">SAMN03080598_00103</name>
</gene>
<dbReference type="Pfam" id="PF00534">
    <property type="entry name" value="Glycos_transf_1"/>
    <property type="match status" value="1"/>
</dbReference>
<keyword evidence="2 5" id="KW-0808">Transferase</keyword>
<keyword evidence="3" id="KW-1133">Transmembrane helix</keyword>
<keyword evidence="6" id="KW-1185">Reference proteome</keyword>
<evidence type="ECO:0000313" key="6">
    <source>
        <dbReference type="Proteomes" id="UP000236736"/>
    </source>
</evidence>
<evidence type="ECO:0000313" key="5">
    <source>
        <dbReference type="EMBL" id="SEF41559.1"/>
    </source>
</evidence>
<sequence>MKKKLIFFHLLNNFTGSPQILRNVIETAVKDGFEVQLYTSSSRGFLTAIPGVVYRPNYYRRSSKRWITLFTFFFSQFILGMVIFRHLLEKSTFYTNTILPFSAILAGRMMGKRVITHVHENKVSPAVLDKFLFWIVRNFSSEKIVVSGFLAGNPKLGGRSISLIPNAVNSRISEQANPVDWFPGNFTVLMLASLRPYKGTQEFVNLANRLSNIHFMLVLSDPAEEVEKWQGTLDVGPNIEIFPVQEDVISFYQRSQLLLNLAHPDKWLETFGMTVLEGFCFGIPAIVPTQGGVAELVEEDLNGYKIDYTDPDLMANKVLELAQNQFLWERLSRGALIKSKEYSLPEFERKVLEILTA</sequence>
<dbReference type="Proteomes" id="UP000236736">
    <property type="component" value="Unassembled WGS sequence"/>
</dbReference>
<evidence type="ECO:0000256" key="3">
    <source>
        <dbReference type="SAM" id="Phobius"/>
    </source>
</evidence>
<reference evidence="6" key="1">
    <citation type="submission" date="2016-10" db="EMBL/GenBank/DDBJ databases">
        <authorList>
            <person name="Varghese N."/>
            <person name="Submissions S."/>
        </authorList>
    </citation>
    <scope>NUCLEOTIDE SEQUENCE [LARGE SCALE GENOMIC DNA]</scope>
    <source>
        <strain evidence="6">DSM 17298</strain>
    </source>
</reference>
<dbReference type="RefSeq" id="WP_103922843.1">
    <property type="nucleotide sequence ID" value="NZ_FNVR01000001.1"/>
</dbReference>
<keyword evidence="3" id="KW-0472">Membrane</keyword>
<organism evidence="5 6">
    <name type="scientific">Algoriphagus boritolerans DSM 17298 = JCM 18970</name>
    <dbReference type="NCBI Taxonomy" id="1120964"/>
    <lineage>
        <taxon>Bacteria</taxon>
        <taxon>Pseudomonadati</taxon>
        <taxon>Bacteroidota</taxon>
        <taxon>Cytophagia</taxon>
        <taxon>Cytophagales</taxon>
        <taxon>Cyclobacteriaceae</taxon>
        <taxon>Algoriphagus</taxon>
    </lineage>
</organism>
<dbReference type="SUPFAM" id="SSF53756">
    <property type="entry name" value="UDP-Glycosyltransferase/glycogen phosphorylase"/>
    <property type="match status" value="1"/>
</dbReference>
<dbReference type="STRING" id="1120964.GCA_001313265_00110"/>